<evidence type="ECO:0000313" key="1">
    <source>
        <dbReference type="EMBL" id="GAA4338082.1"/>
    </source>
</evidence>
<keyword evidence="2" id="KW-1185">Reference proteome</keyword>
<dbReference type="RefSeq" id="WP_345257016.1">
    <property type="nucleotide sequence ID" value="NZ_BAABGY010000011.1"/>
</dbReference>
<dbReference type="InterPro" id="IPR025560">
    <property type="entry name" value="Imm22"/>
</dbReference>
<evidence type="ECO:0008006" key="3">
    <source>
        <dbReference type="Google" id="ProtNLM"/>
    </source>
</evidence>
<protein>
    <recommendedName>
        <fullName evidence="3">Immunity protein 22</fullName>
    </recommendedName>
</protein>
<comment type="caution">
    <text evidence="1">The sequence shown here is derived from an EMBL/GenBank/DDBJ whole genome shotgun (WGS) entry which is preliminary data.</text>
</comment>
<sequence>MTEPTVAIWVGNFTDEAALRSYTSLVYDDEGEATSPFAHDTGLEWYDEDFMEAIMIDPRDPLTAIGRASYAASFLPQLQPLAARLAGHNACILLYDLEDPVEMRSSAAVTFAGTFAYSPDEAG</sequence>
<name>A0ABP8HE24_9BACT</name>
<evidence type="ECO:0000313" key="2">
    <source>
        <dbReference type="Proteomes" id="UP001501725"/>
    </source>
</evidence>
<accession>A0ABP8HE24</accession>
<reference evidence="2" key="1">
    <citation type="journal article" date="2019" name="Int. J. Syst. Evol. Microbiol.">
        <title>The Global Catalogue of Microorganisms (GCM) 10K type strain sequencing project: providing services to taxonomists for standard genome sequencing and annotation.</title>
        <authorList>
            <consortium name="The Broad Institute Genomics Platform"/>
            <consortium name="The Broad Institute Genome Sequencing Center for Infectious Disease"/>
            <person name="Wu L."/>
            <person name="Ma J."/>
        </authorList>
    </citation>
    <scope>NUCLEOTIDE SEQUENCE [LARGE SCALE GENOMIC DNA]</scope>
    <source>
        <strain evidence="2">JCM 17919</strain>
    </source>
</reference>
<proteinExistence type="predicted"/>
<organism evidence="1 2">
    <name type="scientific">Flaviaesturariibacter amylovorans</name>
    <dbReference type="NCBI Taxonomy" id="1084520"/>
    <lineage>
        <taxon>Bacteria</taxon>
        <taxon>Pseudomonadati</taxon>
        <taxon>Bacteroidota</taxon>
        <taxon>Chitinophagia</taxon>
        <taxon>Chitinophagales</taxon>
        <taxon>Chitinophagaceae</taxon>
        <taxon>Flaviaestuariibacter</taxon>
    </lineage>
</organism>
<dbReference type="Proteomes" id="UP001501725">
    <property type="component" value="Unassembled WGS sequence"/>
</dbReference>
<dbReference type="Pfam" id="PF14112">
    <property type="entry name" value="DUF4284"/>
    <property type="match status" value="1"/>
</dbReference>
<gene>
    <name evidence="1" type="ORF">GCM10023184_34280</name>
</gene>
<dbReference type="EMBL" id="BAABGY010000011">
    <property type="protein sequence ID" value="GAA4338082.1"/>
    <property type="molecule type" value="Genomic_DNA"/>
</dbReference>